<feature type="compositionally biased region" description="Basic and acidic residues" evidence="1">
    <location>
        <begin position="315"/>
        <end position="332"/>
    </location>
</feature>
<evidence type="ECO:0000256" key="1">
    <source>
        <dbReference type="SAM" id="MobiDB-lite"/>
    </source>
</evidence>
<protein>
    <recommendedName>
        <fullName evidence="5">Transmembrane protein</fullName>
    </recommendedName>
</protein>
<reference evidence="3 4" key="1">
    <citation type="journal article" date="2020" name="BMC Genomics">
        <title>Intraspecific diversification of the crop wild relative Brassica cretica Lam. using demographic model selection.</title>
        <authorList>
            <person name="Kioukis A."/>
            <person name="Michalopoulou V.A."/>
            <person name="Briers L."/>
            <person name="Pirintsos S."/>
            <person name="Studholme D.J."/>
            <person name="Pavlidis P."/>
            <person name="Sarris P.F."/>
        </authorList>
    </citation>
    <scope>NUCLEOTIDE SEQUENCE [LARGE SCALE GENOMIC DNA]</scope>
    <source>
        <strain evidence="4">cv. PFS-1207/04</strain>
    </source>
</reference>
<name>A0ABQ7C9K0_BRACR</name>
<sequence>MNCFLSIWMDVSGSQVSAASALAFRSEVFSGRRSSLCLTERYSDGDGDGVLGLSGSLLVVLSEVGFCVMACSLRLWMMAKLSVDLRVHFCLVKMMLFLAGLCVVASSAGGSLLGLHCRPSSEASVVAGLFPPVAASRPRILEVSKKSRKWSCDIVKRSMFQVYSLGPSVWASVASVYAVLLGRPDSSLVTSLVCPRGSSSVVKLRFQWWSSEVKKLYGPLVCNLRVFRFTWCFLSWLLLSKQWGGENNLILRWRVNRAKEDLVTRRSGEEEPRDPVPSSPISPQKRVRNERKAGEASPKGATDSRKQSPTSGRKAGRDTDHQRIDDVLSLKD</sequence>
<keyword evidence="2" id="KW-1133">Transmembrane helix</keyword>
<dbReference type="Proteomes" id="UP000266723">
    <property type="component" value="Unassembled WGS sequence"/>
</dbReference>
<accession>A0ABQ7C9K0</accession>
<comment type="caution">
    <text evidence="3">The sequence shown here is derived from an EMBL/GenBank/DDBJ whole genome shotgun (WGS) entry which is preliminary data.</text>
</comment>
<keyword evidence="4" id="KW-1185">Reference proteome</keyword>
<dbReference type="EMBL" id="QGKV02000832">
    <property type="protein sequence ID" value="KAF3548739.1"/>
    <property type="molecule type" value="Genomic_DNA"/>
</dbReference>
<proteinExistence type="predicted"/>
<evidence type="ECO:0000256" key="2">
    <source>
        <dbReference type="SAM" id="Phobius"/>
    </source>
</evidence>
<evidence type="ECO:0008006" key="5">
    <source>
        <dbReference type="Google" id="ProtNLM"/>
    </source>
</evidence>
<organism evidence="3 4">
    <name type="scientific">Brassica cretica</name>
    <name type="common">Mustard</name>
    <dbReference type="NCBI Taxonomy" id="69181"/>
    <lineage>
        <taxon>Eukaryota</taxon>
        <taxon>Viridiplantae</taxon>
        <taxon>Streptophyta</taxon>
        <taxon>Embryophyta</taxon>
        <taxon>Tracheophyta</taxon>
        <taxon>Spermatophyta</taxon>
        <taxon>Magnoliopsida</taxon>
        <taxon>eudicotyledons</taxon>
        <taxon>Gunneridae</taxon>
        <taxon>Pentapetalae</taxon>
        <taxon>rosids</taxon>
        <taxon>malvids</taxon>
        <taxon>Brassicales</taxon>
        <taxon>Brassicaceae</taxon>
        <taxon>Brassiceae</taxon>
        <taxon>Brassica</taxon>
    </lineage>
</organism>
<feature type="compositionally biased region" description="Basic and acidic residues" evidence="1">
    <location>
        <begin position="263"/>
        <end position="274"/>
    </location>
</feature>
<keyword evidence="2" id="KW-0472">Membrane</keyword>
<feature type="transmembrane region" description="Helical" evidence="2">
    <location>
        <begin position="49"/>
        <end position="73"/>
    </location>
</feature>
<evidence type="ECO:0000313" key="4">
    <source>
        <dbReference type="Proteomes" id="UP000266723"/>
    </source>
</evidence>
<feature type="region of interest" description="Disordered" evidence="1">
    <location>
        <begin position="263"/>
        <end position="332"/>
    </location>
</feature>
<keyword evidence="2" id="KW-0812">Transmembrane</keyword>
<feature type="transmembrane region" description="Helical" evidence="2">
    <location>
        <begin position="94"/>
        <end position="115"/>
    </location>
</feature>
<gene>
    <name evidence="3" type="ORF">DY000_02010092</name>
</gene>
<evidence type="ECO:0000313" key="3">
    <source>
        <dbReference type="EMBL" id="KAF3548739.1"/>
    </source>
</evidence>